<keyword evidence="4 8" id="KW-0067">ATP-binding</keyword>
<comment type="similarity">
    <text evidence="8">Belongs to the NAD kinase family.</text>
</comment>
<evidence type="ECO:0000256" key="4">
    <source>
        <dbReference type="ARBA" id="ARBA00022840"/>
    </source>
</evidence>
<organism evidence="9 13">
    <name type="scientific">Limosilactobacillus fermentum</name>
    <name type="common">Lactobacillus fermentum</name>
    <dbReference type="NCBI Taxonomy" id="1613"/>
    <lineage>
        <taxon>Bacteria</taxon>
        <taxon>Bacillati</taxon>
        <taxon>Bacillota</taxon>
        <taxon>Bacilli</taxon>
        <taxon>Lactobacillales</taxon>
        <taxon>Lactobacillaceae</taxon>
        <taxon>Limosilactobacillus</taxon>
    </lineage>
</organism>
<dbReference type="Proteomes" id="UP000185427">
    <property type="component" value="Chromosome"/>
</dbReference>
<protein>
    <recommendedName>
        <fullName evidence="8">NAD kinase</fullName>
        <ecNumber evidence="8">2.7.1.23</ecNumber>
    </recommendedName>
    <alternativeName>
        <fullName evidence="8">ATP-dependent NAD kinase</fullName>
    </alternativeName>
</protein>
<dbReference type="OrthoDB" id="9774737at2"/>
<dbReference type="GO" id="GO:0006741">
    <property type="term" value="P:NADP+ biosynthetic process"/>
    <property type="evidence" value="ECO:0007669"/>
    <property type="project" value="UniProtKB-UniRule"/>
</dbReference>
<evidence type="ECO:0000256" key="1">
    <source>
        <dbReference type="ARBA" id="ARBA00022679"/>
    </source>
</evidence>
<dbReference type="Proteomes" id="UP000466799">
    <property type="component" value="Unassembled WGS sequence"/>
</dbReference>
<dbReference type="PANTHER" id="PTHR20275">
    <property type="entry name" value="NAD KINASE"/>
    <property type="match status" value="1"/>
</dbReference>
<dbReference type="GO" id="GO:0005737">
    <property type="term" value="C:cytoplasm"/>
    <property type="evidence" value="ECO:0007669"/>
    <property type="project" value="UniProtKB-SubCell"/>
</dbReference>
<dbReference type="EMBL" id="CP019030">
    <property type="protein sequence ID" value="APU45249.1"/>
    <property type="molecule type" value="Genomic_DNA"/>
</dbReference>
<keyword evidence="6 8" id="KW-0520">NAD</keyword>
<evidence type="ECO:0000256" key="6">
    <source>
        <dbReference type="ARBA" id="ARBA00023027"/>
    </source>
</evidence>
<evidence type="ECO:0000256" key="2">
    <source>
        <dbReference type="ARBA" id="ARBA00022741"/>
    </source>
</evidence>
<dbReference type="Pfam" id="PF01513">
    <property type="entry name" value="NAD_kinase"/>
    <property type="match status" value="1"/>
</dbReference>
<dbReference type="InterPro" id="IPR002504">
    <property type="entry name" value="NADK"/>
</dbReference>
<dbReference type="Proteomes" id="UP000503169">
    <property type="component" value="Chromosome"/>
</dbReference>
<feature type="binding site" evidence="8">
    <location>
        <begin position="121"/>
        <end position="122"/>
    </location>
    <ligand>
        <name>NAD(+)</name>
        <dbReference type="ChEBI" id="CHEBI:57540"/>
    </ligand>
</feature>
<dbReference type="EMBL" id="POTQ01000005">
    <property type="protein sequence ID" value="PNV58236.1"/>
    <property type="molecule type" value="Genomic_DNA"/>
</dbReference>
<evidence type="ECO:0000313" key="15">
    <source>
        <dbReference type="Proteomes" id="UP000466799"/>
    </source>
</evidence>
<evidence type="ECO:0000256" key="3">
    <source>
        <dbReference type="ARBA" id="ARBA00022777"/>
    </source>
</evidence>
<dbReference type="GO" id="GO:0003951">
    <property type="term" value="F:NAD+ kinase activity"/>
    <property type="evidence" value="ECO:0007669"/>
    <property type="project" value="UniProtKB-UniRule"/>
</dbReference>
<dbReference type="RefSeq" id="WP_003686313.1">
    <property type="nucleotide sequence ID" value="NZ_AP024320.1"/>
</dbReference>
<keyword evidence="3 8" id="KW-0418">Kinase</keyword>
<evidence type="ECO:0000313" key="16">
    <source>
        <dbReference type="Proteomes" id="UP000503169"/>
    </source>
</evidence>
<comment type="subcellular location">
    <subcellularLocation>
        <location evidence="8">Cytoplasm</location>
    </subcellularLocation>
</comment>
<dbReference type="GeneID" id="83715106"/>
<dbReference type="Pfam" id="PF20143">
    <property type="entry name" value="NAD_kinase_C"/>
    <property type="match status" value="1"/>
</dbReference>
<keyword evidence="8" id="KW-0963">Cytoplasm</keyword>
<dbReference type="Gene3D" id="2.60.200.30">
    <property type="entry name" value="Probable inorganic polyphosphate/atp-NAD kinase, domain 2"/>
    <property type="match status" value="1"/>
</dbReference>
<evidence type="ECO:0000313" key="12">
    <source>
        <dbReference type="EMBL" id="QIX58187.1"/>
    </source>
</evidence>
<keyword evidence="2 8" id="KW-0547">Nucleotide-binding</keyword>
<dbReference type="NCBIfam" id="NF003424">
    <property type="entry name" value="PRK04885.1"/>
    <property type="match status" value="1"/>
</dbReference>
<reference evidence="11 14" key="2">
    <citation type="submission" date="2018-01" db="EMBL/GenBank/DDBJ databases">
        <title>Draft genome sequence of the feruloyl esterase-producing strain Lactobacillus fermentum CRL 1446, isolated from artisanal goat milk cheese.</title>
        <authorList>
            <person name="Abeijon Mukdsi M.C."/>
            <person name="Saavedra L."/>
            <person name="Gauffin Cano M.P."/>
            <person name="Hebert E.M."/>
            <person name="Medina R.B."/>
        </authorList>
    </citation>
    <scope>NUCLEOTIDE SEQUENCE [LARGE SCALE GENOMIC DNA]</scope>
    <source>
        <strain evidence="11 14">CRL 1446</strain>
    </source>
</reference>
<dbReference type="Gene3D" id="3.40.50.10330">
    <property type="entry name" value="Probable inorganic polyphosphate/atp-NAD kinase, domain 1"/>
    <property type="match status" value="1"/>
</dbReference>
<dbReference type="GO" id="GO:0051287">
    <property type="term" value="F:NAD binding"/>
    <property type="evidence" value="ECO:0007669"/>
    <property type="project" value="UniProtKB-ARBA"/>
</dbReference>
<dbReference type="EC" id="2.7.1.23" evidence="8"/>
<dbReference type="AlphaFoldDB" id="A0A1L7GTL2"/>
<sequence>MKIAVYTYRSTESMRVRQAILDGIQGTPLEYDEDHPDIVITIGGDGTLLSAFHRYQHLLDQVRFVGIHTGHLGFYTDWRNYEVQELLKSLQNDSGQSVAYPLLDMEATMSDGRVKHIVALNESTLRNIVKTMVCDVYVNDQLFERFRGDGLCISTPTGSTAYNKSAGGAIMDPNIIGFQLAEMASLNNRVFRTLGSPVIFGTDAKLTFRLRDDSSAVLTCDREQMMLGQDDWHLQEITYRVAKEKIHFAKYRHNNFFMRVKNSFIGETY</sequence>
<evidence type="ECO:0000256" key="8">
    <source>
        <dbReference type="HAMAP-Rule" id="MF_00361"/>
    </source>
</evidence>
<evidence type="ECO:0000256" key="7">
    <source>
        <dbReference type="ARBA" id="ARBA00047925"/>
    </source>
</evidence>
<reference evidence="9 13" key="1">
    <citation type="submission" date="2016-12" db="EMBL/GenBank/DDBJ databases">
        <title>Complete Genome Sequence of Lactobacillus fermentum Strain SNUV175, a Probiotic for Treatment of Bacterial Vaginosis.</title>
        <authorList>
            <person name="Lee S."/>
            <person name="You H.J."/>
            <person name="Kwon B."/>
            <person name="Ko G."/>
        </authorList>
    </citation>
    <scope>NUCLEOTIDE SEQUENCE [LARGE SCALE GENOMIC DNA]</scope>
    <source>
        <strain evidence="9 13">SNUV175</strain>
    </source>
</reference>
<dbReference type="InterPro" id="IPR017437">
    <property type="entry name" value="ATP-NAD_kinase_PpnK-typ_C"/>
</dbReference>
<dbReference type="PANTHER" id="PTHR20275:SF0">
    <property type="entry name" value="NAD KINASE"/>
    <property type="match status" value="1"/>
</dbReference>
<dbReference type="GO" id="GO:0019674">
    <property type="term" value="P:NAD+ metabolic process"/>
    <property type="evidence" value="ECO:0007669"/>
    <property type="project" value="InterPro"/>
</dbReference>
<dbReference type="EMBL" id="WHJL01000143">
    <property type="protein sequence ID" value="MPQ36282.1"/>
    <property type="molecule type" value="Genomic_DNA"/>
</dbReference>
<keyword evidence="1 8" id="KW-0808">Transferase</keyword>
<evidence type="ECO:0000313" key="9">
    <source>
        <dbReference type="EMBL" id="APU45249.1"/>
    </source>
</evidence>
<feature type="binding site" evidence="8">
    <location>
        <begin position="160"/>
        <end position="165"/>
    </location>
    <ligand>
        <name>NAD(+)</name>
        <dbReference type="ChEBI" id="CHEBI:57540"/>
    </ligand>
</feature>
<comment type="function">
    <text evidence="8">Involved in the regulation of the intracellular balance of NAD and NADP, and is a key enzyme in the biosynthesis of NADP. Catalyzes specifically the phosphorylation on 2'-hydroxyl of the adenosine moiety of NAD to yield NADP.</text>
</comment>
<keyword evidence="5 8" id="KW-0521">NADP</keyword>
<reference evidence="10 15" key="3">
    <citation type="submission" date="2019-10" db="EMBL/GenBank/DDBJ databases">
        <title>Genome Sequencing and assembly of Lactobacillus fermentum I2, a lactic acid bacteria.</title>
        <authorList>
            <person name="Lopes L.S."/>
            <person name="Persinoti G.F."/>
            <person name="Riano-Pachon D.M."/>
            <person name="Labate C.A."/>
        </authorList>
    </citation>
    <scope>NUCLEOTIDE SEQUENCE [LARGE SCALE GENOMIC DNA]</scope>
    <source>
        <strain evidence="10 15">I2</strain>
    </source>
</reference>
<dbReference type="OMA" id="YRHTHFW"/>
<reference evidence="12 16" key="4">
    <citation type="submission" date="2020-04" db="EMBL/GenBank/DDBJ databases">
        <title>Novel strain L. Fermentum HFD1 producer antibacterial peptides.</title>
        <authorList>
            <person name="Ozhegov G.D."/>
            <person name="Pavlova A.S."/>
            <person name="Zhuravleva D.E."/>
            <person name="Gogoleva N.V."/>
            <person name="Shagimardanova E.I."/>
            <person name="Markelova M.I."/>
            <person name="Yarullina D.R."/>
            <person name="Kayumov A.R."/>
        </authorList>
    </citation>
    <scope>NUCLEOTIDE SEQUENCE [LARGE SCALE GENOMIC DNA]</scope>
    <source>
        <strain evidence="12 16">HFD1</strain>
    </source>
</reference>
<dbReference type="EMBL" id="CP050919">
    <property type="protein sequence ID" value="QIX58187.1"/>
    <property type="molecule type" value="Genomic_DNA"/>
</dbReference>
<comment type="caution">
    <text evidence="8">Lacks conserved residue(s) required for the propagation of feature annotation.</text>
</comment>
<dbReference type="SUPFAM" id="SSF111331">
    <property type="entry name" value="NAD kinase/diacylglycerol kinase-like"/>
    <property type="match status" value="1"/>
</dbReference>
<dbReference type="GO" id="GO:0005524">
    <property type="term" value="F:ATP binding"/>
    <property type="evidence" value="ECO:0007669"/>
    <property type="project" value="UniProtKB-KW"/>
</dbReference>
<evidence type="ECO:0000313" key="10">
    <source>
        <dbReference type="EMBL" id="MPQ36282.1"/>
    </source>
</evidence>
<accession>A0A1L7GTL2</accession>
<evidence type="ECO:0000313" key="11">
    <source>
        <dbReference type="EMBL" id="PNV58236.1"/>
    </source>
</evidence>
<comment type="cofactor">
    <cofactor evidence="8">
        <name>a divalent metal cation</name>
        <dbReference type="ChEBI" id="CHEBI:60240"/>
    </cofactor>
</comment>
<feature type="binding site" evidence="8">
    <location>
        <begin position="45"/>
        <end position="46"/>
    </location>
    <ligand>
        <name>NAD(+)</name>
        <dbReference type="ChEBI" id="CHEBI:57540"/>
    </ligand>
</feature>
<name>A0A1L7GTL2_LIMFE</name>
<evidence type="ECO:0000313" key="13">
    <source>
        <dbReference type="Proteomes" id="UP000185427"/>
    </source>
</evidence>
<dbReference type="HAMAP" id="MF_00361">
    <property type="entry name" value="NAD_kinase"/>
    <property type="match status" value="1"/>
</dbReference>
<dbReference type="GO" id="GO:0046872">
    <property type="term" value="F:metal ion binding"/>
    <property type="evidence" value="ECO:0007669"/>
    <property type="project" value="UniProtKB-UniRule"/>
</dbReference>
<gene>
    <name evidence="8 12" type="primary">nadK</name>
    <name evidence="9" type="ORF">BUW47_01685</name>
    <name evidence="11" type="ORF">C1Y38_03665</name>
    <name evidence="10" type="ORF">GC247_10595</name>
    <name evidence="12" type="ORF">HCY95_00622</name>
</gene>
<feature type="binding site" evidence="8">
    <location>
        <position position="147"/>
    </location>
    <ligand>
        <name>NAD(+)</name>
        <dbReference type="ChEBI" id="CHEBI:57540"/>
    </ligand>
</feature>
<dbReference type="Proteomes" id="UP000236514">
    <property type="component" value="Unassembled WGS sequence"/>
</dbReference>
<proteinExistence type="inferred from homology"/>
<dbReference type="InterPro" id="IPR017438">
    <property type="entry name" value="ATP-NAD_kinase_N"/>
</dbReference>
<feature type="binding site" evidence="8">
    <location>
        <position position="149"/>
    </location>
    <ligand>
        <name>NAD(+)</name>
        <dbReference type="ChEBI" id="CHEBI:57540"/>
    </ligand>
</feature>
<feature type="active site" description="Proton acceptor" evidence="8">
    <location>
        <position position="45"/>
    </location>
</feature>
<comment type="catalytic activity">
    <reaction evidence="7 8">
        <text>NAD(+) + ATP = ADP + NADP(+) + H(+)</text>
        <dbReference type="Rhea" id="RHEA:18629"/>
        <dbReference type="ChEBI" id="CHEBI:15378"/>
        <dbReference type="ChEBI" id="CHEBI:30616"/>
        <dbReference type="ChEBI" id="CHEBI:57540"/>
        <dbReference type="ChEBI" id="CHEBI:58349"/>
        <dbReference type="ChEBI" id="CHEBI:456216"/>
        <dbReference type="EC" id="2.7.1.23"/>
    </reaction>
</comment>
<dbReference type="InterPro" id="IPR016064">
    <property type="entry name" value="NAD/diacylglycerol_kinase_sf"/>
</dbReference>
<feature type="binding site" evidence="8">
    <location>
        <position position="184"/>
    </location>
    <ligand>
        <name>NAD(+)</name>
        <dbReference type="ChEBI" id="CHEBI:57540"/>
    </ligand>
</feature>
<evidence type="ECO:0000313" key="14">
    <source>
        <dbReference type="Proteomes" id="UP000236514"/>
    </source>
</evidence>
<evidence type="ECO:0000256" key="5">
    <source>
        <dbReference type="ARBA" id="ARBA00022857"/>
    </source>
</evidence>